<feature type="region of interest" description="Disordered" evidence="3">
    <location>
        <begin position="42"/>
        <end position="73"/>
    </location>
</feature>
<evidence type="ECO:0000256" key="2">
    <source>
        <dbReference type="ARBA" id="ARBA00023242"/>
    </source>
</evidence>
<dbReference type="PANTHER" id="PTHR31001">
    <property type="entry name" value="UNCHARACTERIZED TRANSCRIPTIONAL REGULATORY PROTEIN"/>
    <property type="match status" value="1"/>
</dbReference>
<dbReference type="OrthoDB" id="4934715at2759"/>
<comment type="subcellular location">
    <subcellularLocation>
        <location evidence="1">Nucleus</location>
    </subcellularLocation>
</comment>
<dbReference type="Pfam" id="PF04082">
    <property type="entry name" value="Fungal_trans"/>
    <property type="match status" value="1"/>
</dbReference>
<gene>
    <name evidence="5" type="ORF">ALTATR162_LOCUS9946</name>
</gene>
<dbReference type="GO" id="GO:0005634">
    <property type="term" value="C:nucleus"/>
    <property type="evidence" value="ECO:0007669"/>
    <property type="project" value="UniProtKB-SubCell"/>
</dbReference>
<dbReference type="GO" id="GO:0003677">
    <property type="term" value="F:DNA binding"/>
    <property type="evidence" value="ECO:0007669"/>
    <property type="project" value="InterPro"/>
</dbReference>
<dbReference type="SMART" id="SM00906">
    <property type="entry name" value="Fungal_trans"/>
    <property type="match status" value="1"/>
</dbReference>
<dbReference type="AlphaFoldDB" id="A0A8J2N9A4"/>
<dbReference type="RefSeq" id="XP_043173517.1">
    <property type="nucleotide sequence ID" value="XM_043317582.1"/>
</dbReference>
<evidence type="ECO:0000313" key="5">
    <source>
        <dbReference type="EMBL" id="CAG5182009.1"/>
    </source>
</evidence>
<dbReference type="GeneID" id="67022223"/>
<keyword evidence="6" id="KW-1185">Reference proteome</keyword>
<keyword evidence="2" id="KW-0539">Nucleus</keyword>
<sequence length="654" mass="73711">MQDLRRSRTLAVVRLRSIDQLEKLVTNLIGGSAVDIVNPAQSSPAQEQYHNGDSNAEVPGTPDHVKLSSDTTSYTNSGHWTSILDSISELREHLDQIPTSTVPRDEALDDVPGPELLFGRYPHATKEELLAALPPRSEADRLINTFFVSMETHPILIHKPTFLNKYNDFWIRPFETPTMWLGLLYAAFALGFRFQAAMDAHQPGDSDLATDSVRMNFYREKAVQCMILANYTKTPPYTIEAFLLYFGTEFIRSADSQFSVYMLVGLMVRLCFRMGYHRDPSRFPNISPYTGELRRRKWLVIMSLDLITSAQAGLPRMIMPFMHDTQEPRNLDEDDLYEDMLELPPSRPENELTQLLYSILLTRVRRVQARILDLVNNTSQPPYREIADIDIELRGVFDGIPQSSKANTVEDFGRALSPDAMRRLYLDLAFLKAELMLHRPYLVLGRSETRIDAEVQPGGKLCSPGWRISTVSWYMSSTVAQDFLLATTVLVLELDADLVSPILQAPEPTESGMRLDHAPPTREEIVDSLRSACRIWSRASRRSQEARKVTTAVKLVLSKVGNSRVQIVDSAHTTFPDAQLNLTSPSPSLDFNDLGSAAPGSDPFDMGNGAFGHPFDFGYMPMDLDQPTLPFDWGDVFPNLPAQPYGEYPPRSLF</sequence>
<dbReference type="InterPro" id="IPR007219">
    <property type="entry name" value="XnlR_reg_dom"/>
</dbReference>
<dbReference type="InterPro" id="IPR050613">
    <property type="entry name" value="Sec_Metabolite_Reg"/>
</dbReference>
<evidence type="ECO:0000259" key="4">
    <source>
        <dbReference type="SMART" id="SM00906"/>
    </source>
</evidence>
<dbReference type="CDD" id="cd12148">
    <property type="entry name" value="fungal_TF_MHR"/>
    <property type="match status" value="1"/>
</dbReference>
<name>A0A8J2N9A4_9PLEO</name>
<protein>
    <recommendedName>
        <fullName evidence="4">Xylanolytic transcriptional activator regulatory domain-containing protein</fullName>
    </recommendedName>
</protein>
<reference evidence="5" key="1">
    <citation type="submission" date="2021-05" db="EMBL/GenBank/DDBJ databases">
        <authorList>
            <person name="Stam R."/>
        </authorList>
    </citation>
    <scope>NUCLEOTIDE SEQUENCE</scope>
    <source>
        <strain evidence="5">CS162</strain>
    </source>
</reference>
<comment type="caution">
    <text evidence="5">The sequence shown here is derived from an EMBL/GenBank/DDBJ whole genome shotgun (WGS) entry which is preliminary data.</text>
</comment>
<feature type="domain" description="Xylanolytic transcriptional activator regulatory" evidence="4">
    <location>
        <begin position="260"/>
        <end position="334"/>
    </location>
</feature>
<dbReference type="GO" id="GO:0006351">
    <property type="term" value="P:DNA-templated transcription"/>
    <property type="evidence" value="ECO:0007669"/>
    <property type="project" value="InterPro"/>
</dbReference>
<dbReference type="PANTHER" id="PTHR31001:SF49">
    <property type="entry name" value="ZN(II)2CYS6 TRANSCRIPTION FACTOR (EUROFUNG)"/>
    <property type="match status" value="1"/>
</dbReference>
<feature type="compositionally biased region" description="Polar residues" evidence="3">
    <location>
        <begin position="42"/>
        <end position="54"/>
    </location>
</feature>
<accession>A0A8J2N9A4</accession>
<evidence type="ECO:0000256" key="3">
    <source>
        <dbReference type="SAM" id="MobiDB-lite"/>
    </source>
</evidence>
<evidence type="ECO:0000256" key="1">
    <source>
        <dbReference type="ARBA" id="ARBA00004123"/>
    </source>
</evidence>
<dbReference type="GO" id="GO:0008270">
    <property type="term" value="F:zinc ion binding"/>
    <property type="evidence" value="ECO:0007669"/>
    <property type="project" value="InterPro"/>
</dbReference>
<dbReference type="EMBL" id="CAJRGZ010000027">
    <property type="protein sequence ID" value="CAG5182009.1"/>
    <property type="molecule type" value="Genomic_DNA"/>
</dbReference>
<organism evidence="5 6">
    <name type="scientific">Alternaria atra</name>
    <dbReference type="NCBI Taxonomy" id="119953"/>
    <lineage>
        <taxon>Eukaryota</taxon>
        <taxon>Fungi</taxon>
        <taxon>Dikarya</taxon>
        <taxon>Ascomycota</taxon>
        <taxon>Pezizomycotina</taxon>
        <taxon>Dothideomycetes</taxon>
        <taxon>Pleosporomycetidae</taxon>
        <taxon>Pleosporales</taxon>
        <taxon>Pleosporineae</taxon>
        <taxon>Pleosporaceae</taxon>
        <taxon>Alternaria</taxon>
        <taxon>Alternaria sect. Ulocladioides</taxon>
    </lineage>
</organism>
<dbReference type="Proteomes" id="UP000676310">
    <property type="component" value="Unassembled WGS sequence"/>
</dbReference>
<evidence type="ECO:0000313" key="6">
    <source>
        <dbReference type="Proteomes" id="UP000676310"/>
    </source>
</evidence>
<proteinExistence type="predicted"/>